<dbReference type="KEGG" id="chya:V22_05930"/>
<feature type="chain" id="PRO_5021766981" description="Nickel uptake substrate-specific transmembrane region" evidence="2">
    <location>
        <begin position="24"/>
        <end position="144"/>
    </location>
</feature>
<gene>
    <name evidence="3" type="ORF">V22_05930</name>
</gene>
<feature type="compositionally biased region" description="Basic and acidic residues" evidence="1">
    <location>
        <begin position="104"/>
        <end position="114"/>
    </location>
</feature>
<dbReference type="RefSeq" id="WP_145259651.1">
    <property type="nucleotide sequence ID" value="NZ_CP036316.1"/>
</dbReference>
<sequence precursor="true">MRCLQFTSLLTLLMLAGCSSGNGFEYVPVSGKITINGKPARNVVVMFRPIATKDSVNTGGPSRDMTDEKGVFVLKSTLGEGQPGAVPGKHQVLVRGLESFSVEERGELPKEELPPRIPGEYSQTGIEFTVPPEGTDQANFDLKD</sequence>
<proteinExistence type="predicted"/>
<feature type="region of interest" description="Disordered" evidence="1">
    <location>
        <begin position="104"/>
        <end position="144"/>
    </location>
</feature>
<evidence type="ECO:0000256" key="1">
    <source>
        <dbReference type="SAM" id="MobiDB-lite"/>
    </source>
</evidence>
<keyword evidence="4" id="KW-1185">Reference proteome</keyword>
<evidence type="ECO:0000313" key="4">
    <source>
        <dbReference type="Proteomes" id="UP000319976"/>
    </source>
</evidence>
<evidence type="ECO:0000256" key="2">
    <source>
        <dbReference type="SAM" id="SignalP"/>
    </source>
</evidence>
<reference evidence="3 4" key="1">
    <citation type="submission" date="2019-02" db="EMBL/GenBank/DDBJ databases">
        <title>Deep-cultivation of Planctomycetes and their phenomic and genomic characterization uncovers novel biology.</title>
        <authorList>
            <person name="Wiegand S."/>
            <person name="Jogler M."/>
            <person name="Boedeker C."/>
            <person name="Pinto D."/>
            <person name="Vollmers J."/>
            <person name="Rivas-Marin E."/>
            <person name="Kohn T."/>
            <person name="Peeters S.H."/>
            <person name="Heuer A."/>
            <person name="Rast P."/>
            <person name="Oberbeckmann S."/>
            <person name="Bunk B."/>
            <person name="Jeske O."/>
            <person name="Meyerdierks A."/>
            <person name="Storesund J.E."/>
            <person name="Kallscheuer N."/>
            <person name="Luecker S."/>
            <person name="Lage O.M."/>
            <person name="Pohl T."/>
            <person name="Merkel B.J."/>
            <person name="Hornburger P."/>
            <person name="Mueller R.-W."/>
            <person name="Bruemmer F."/>
            <person name="Labrenz M."/>
            <person name="Spormann A.M."/>
            <person name="Op den Camp H."/>
            <person name="Overmann J."/>
            <person name="Amann R."/>
            <person name="Jetten M.S.M."/>
            <person name="Mascher T."/>
            <person name="Medema M.H."/>
            <person name="Devos D.P."/>
            <person name="Kaster A.-K."/>
            <person name="Ovreas L."/>
            <person name="Rohde M."/>
            <person name="Galperin M.Y."/>
            <person name="Jogler C."/>
        </authorList>
    </citation>
    <scope>NUCLEOTIDE SEQUENCE [LARGE SCALE GENOMIC DNA]</scope>
    <source>
        <strain evidence="3 4">V22</strain>
    </source>
</reference>
<accession>A0A517T4R8</accession>
<evidence type="ECO:0000313" key="3">
    <source>
        <dbReference type="EMBL" id="QDT63372.1"/>
    </source>
</evidence>
<protein>
    <recommendedName>
        <fullName evidence="5">Nickel uptake substrate-specific transmembrane region</fullName>
    </recommendedName>
</protein>
<keyword evidence="2" id="KW-0732">Signal</keyword>
<evidence type="ECO:0008006" key="5">
    <source>
        <dbReference type="Google" id="ProtNLM"/>
    </source>
</evidence>
<dbReference type="OrthoDB" id="288856at2"/>
<dbReference type="Proteomes" id="UP000319976">
    <property type="component" value="Chromosome"/>
</dbReference>
<dbReference type="PROSITE" id="PS51257">
    <property type="entry name" value="PROKAR_LIPOPROTEIN"/>
    <property type="match status" value="1"/>
</dbReference>
<organism evidence="3 4">
    <name type="scientific">Calycomorphotria hydatis</name>
    <dbReference type="NCBI Taxonomy" id="2528027"/>
    <lineage>
        <taxon>Bacteria</taxon>
        <taxon>Pseudomonadati</taxon>
        <taxon>Planctomycetota</taxon>
        <taxon>Planctomycetia</taxon>
        <taxon>Planctomycetales</taxon>
        <taxon>Planctomycetaceae</taxon>
        <taxon>Calycomorphotria</taxon>
    </lineage>
</organism>
<dbReference type="EMBL" id="CP036316">
    <property type="protein sequence ID" value="QDT63372.1"/>
    <property type="molecule type" value="Genomic_DNA"/>
</dbReference>
<name>A0A517T4R8_9PLAN</name>
<feature type="signal peptide" evidence="2">
    <location>
        <begin position="1"/>
        <end position="23"/>
    </location>
</feature>
<dbReference type="AlphaFoldDB" id="A0A517T4R8"/>